<dbReference type="EMBL" id="AZHB01000019">
    <property type="protein sequence ID" value="OAA57803.1"/>
    <property type="molecule type" value="Genomic_DNA"/>
</dbReference>
<dbReference type="Gene3D" id="3.40.50.150">
    <property type="entry name" value="Vaccinia Virus protein VP39"/>
    <property type="match status" value="1"/>
</dbReference>
<dbReference type="InterPro" id="IPR029063">
    <property type="entry name" value="SAM-dependent_MTases_sf"/>
</dbReference>
<dbReference type="OrthoDB" id="411785at2759"/>
<dbReference type="PANTHER" id="PTHR12176">
    <property type="entry name" value="SAM-DEPENDENT METHYLTRANSFERASE SUPERFAMILY PROTEIN"/>
    <property type="match status" value="1"/>
</dbReference>
<dbReference type="AlphaFoldDB" id="A0A167QNJ6"/>
<proteinExistence type="inferred from homology"/>
<reference evidence="4 5" key="1">
    <citation type="journal article" date="2016" name="Genome Biol. Evol.">
        <title>Divergent and convergent evolution of fungal pathogenicity.</title>
        <authorList>
            <person name="Shang Y."/>
            <person name="Xiao G."/>
            <person name="Zheng P."/>
            <person name="Cen K."/>
            <person name="Zhan S."/>
            <person name="Wang C."/>
        </authorList>
    </citation>
    <scope>NUCLEOTIDE SEQUENCE [LARGE SCALE GENOMIC DNA]</scope>
    <source>
        <strain evidence="4 5">ARSEF 2679</strain>
    </source>
</reference>
<dbReference type="Proteomes" id="UP000076744">
    <property type="component" value="Unassembled WGS sequence"/>
</dbReference>
<keyword evidence="2" id="KW-0489">Methyltransferase</keyword>
<protein>
    <submittedName>
        <fullName evidence="4">Uncharacterized protein</fullName>
    </submittedName>
</protein>
<dbReference type="GO" id="GO:0008168">
    <property type="term" value="F:methyltransferase activity"/>
    <property type="evidence" value="ECO:0007669"/>
    <property type="project" value="UniProtKB-KW"/>
</dbReference>
<organism evidence="4 5">
    <name type="scientific">Cordyceps fumosorosea (strain ARSEF 2679)</name>
    <name type="common">Isaria fumosorosea</name>
    <dbReference type="NCBI Taxonomy" id="1081104"/>
    <lineage>
        <taxon>Eukaryota</taxon>
        <taxon>Fungi</taxon>
        <taxon>Dikarya</taxon>
        <taxon>Ascomycota</taxon>
        <taxon>Pezizomycotina</taxon>
        <taxon>Sordariomycetes</taxon>
        <taxon>Hypocreomycetidae</taxon>
        <taxon>Hypocreales</taxon>
        <taxon>Cordycipitaceae</taxon>
        <taxon>Cordyceps</taxon>
    </lineage>
</organism>
<comment type="similarity">
    <text evidence="1">Belongs to the methyltransferase superfamily.</text>
</comment>
<keyword evidence="3" id="KW-0808">Transferase</keyword>
<evidence type="ECO:0000256" key="2">
    <source>
        <dbReference type="ARBA" id="ARBA00022603"/>
    </source>
</evidence>
<evidence type="ECO:0000256" key="3">
    <source>
        <dbReference type="ARBA" id="ARBA00022679"/>
    </source>
</evidence>
<comment type="caution">
    <text evidence="4">The sequence shown here is derived from an EMBL/GenBank/DDBJ whole genome shotgun (WGS) entry which is preliminary data.</text>
</comment>
<dbReference type="GeneID" id="30023336"/>
<evidence type="ECO:0000313" key="4">
    <source>
        <dbReference type="EMBL" id="OAA57803.1"/>
    </source>
</evidence>
<dbReference type="SUPFAM" id="SSF53335">
    <property type="entry name" value="S-adenosyl-L-methionine-dependent methyltransferases"/>
    <property type="match status" value="1"/>
</dbReference>
<dbReference type="GO" id="GO:0032259">
    <property type="term" value="P:methylation"/>
    <property type="evidence" value="ECO:0007669"/>
    <property type="project" value="UniProtKB-KW"/>
</dbReference>
<dbReference type="STRING" id="1081104.A0A167QNJ6"/>
<gene>
    <name evidence="4" type="ORF">ISF_07044</name>
</gene>
<dbReference type="PANTHER" id="PTHR12176:SF84">
    <property type="entry name" value="METHYLTRANSFERASE DOMAIN-CONTAINING PROTEIN"/>
    <property type="match status" value="1"/>
</dbReference>
<name>A0A167QNJ6_CORFA</name>
<evidence type="ECO:0000256" key="1">
    <source>
        <dbReference type="ARBA" id="ARBA00008361"/>
    </source>
</evidence>
<dbReference type="RefSeq" id="XP_018702293.1">
    <property type="nucleotide sequence ID" value="XM_018850648.1"/>
</dbReference>
<evidence type="ECO:0000313" key="5">
    <source>
        <dbReference type="Proteomes" id="UP000076744"/>
    </source>
</evidence>
<keyword evidence="5" id="KW-1185">Reference proteome</keyword>
<accession>A0A167QNJ6</accession>
<sequence length="199" mass="22319">MAADFEQQSYWHYRFRSETAFEWLLSSVDFLQLIDRPVLATLPRSAPILHVGAGTSDLHNHLRRRGFLDVTNVDYEPLAADRGRELERRAFGDVRMQYTVADATRDLAGAAAGGFRLVLDKSTSDAVACGGDEALRRMCDSVRGCIAPDGAWIALSFSADRFRLSGLPFDVEVLAKVPTPKARETDPDVFYWCYCLRPR</sequence>
<dbReference type="InterPro" id="IPR051419">
    <property type="entry name" value="Lys/N-term_MeTrsfase_sf"/>
</dbReference>